<protein>
    <recommendedName>
        <fullName evidence="3">Lipoprotein</fullName>
    </recommendedName>
</protein>
<name>A0A1H7A539_9DEIO</name>
<organism evidence="1 2">
    <name type="scientific">Deinococcus reticulitermitis</name>
    <dbReference type="NCBI Taxonomy" id="856736"/>
    <lineage>
        <taxon>Bacteria</taxon>
        <taxon>Thermotogati</taxon>
        <taxon>Deinococcota</taxon>
        <taxon>Deinococci</taxon>
        <taxon>Deinococcales</taxon>
        <taxon>Deinococcaceae</taxon>
        <taxon>Deinococcus</taxon>
    </lineage>
</organism>
<sequence>MQKLRGAAFSLAALALTGCGPKVAEGGISQTFRAGEIEVRLTAPAWVTRQEFYPLSVTYTNRAAQPVEFSDPFHCSFIWNVAEASSGEVPQPPGQSNYGCTTDIPPLKTLAPGESYAGEFRAIIGKFPRGNYRIAPEDLGGLRLLNLRVGGGERRAPEFTPAPQEIRFEIR</sequence>
<dbReference type="AlphaFoldDB" id="A0A1H7A539"/>
<dbReference type="PROSITE" id="PS51257">
    <property type="entry name" value="PROKAR_LIPOPROTEIN"/>
    <property type="match status" value="1"/>
</dbReference>
<keyword evidence="2" id="KW-1185">Reference proteome</keyword>
<evidence type="ECO:0008006" key="3">
    <source>
        <dbReference type="Google" id="ProtNLM"/>
    </source>
</evidence>
<dbReference type="RefSeq" id="WP_092264910.1">
    <property type="nucleotide sequence ID" value="NZ_FNZA01000011.1"/>
</dbReference>
<reference evidence="2" key="1">
    <citation type="submission" date="2016-10" db="EMBL/GenBank/DDBJ databases">
        <authorList>
            <person name="Varghese N."/>
            <person name="Submissions S."/>
        </authorList>
    </citation>
    <scope>NUCLEOTIDE SEQUENCE [LARGE SCALE GENOMIC DNA]</scope>
    <source>
        <strain evidence="2">CGMCC 1.10218</strain>
    </source>
</reference>
<dbReference type="EMBL" id="FNZA01000011">
    <property type="protein sequence ID" value="SEJ60036.1"/>
    <property type="molecule type" value="Genomic_DNA"/>
</dbReference>
<dbReference type="OrthoDB" id="71596at2"/>
<dbReference type="STRING" id="856736.SAMN04488058_111119"/>
<evidence type="ECO:0000313" key="2">
    <source>
        <dbReference type="Proteomes" id="UP000199223"/>
    </source>
</evidence>
<proteinExistence type="predicted"/>
<gene>
    <name evidence="1" type="ORF">SAMN04488058_111119</name>
</gene>
<dbReference type="Proteomes" id="UP000199223">
    <property type="component" value="Unassembled WGS sequence"/>
</dbReference>
<evidence type="ECO:0000313" key="1">
    <source>
        <dbReference type="EMBL" id="SEJ60036.1"/>
    </source>
</evidence>
<accession>A0A1H7A539</accession>